<dbReference type="AlphaFoldDB" id="A0A157SU35"/>
<accession>A0A157SU35</accession>
<reference evidence="1 2" key="1">
    <citation type="submission" date="2016-04" db="EMBL/GenBank/DDBJ databases">
        <authorList>
            <consortium name="Pathogen Informatics"/>
        </authorList>
    </citation>
    <scope>NUCLEOTIDE SEQUENCE [LARGE SCALE GENOMIC DNA]</scope>
    <source>
        <strain evidence="1 2">H050680373</strain>
    </source>
</reference>
<evidence type="ECO:0000313" key="1">
    <source>
        <dbReference type="EMBL" id="SAI73972.1"/>
    </source>
</evidence>
<dbReference type="STRING" id="288768.SAMEA3906486_04958"/>
<proteinExistence type="predicted"/>
<protein>
    <submittedName>
        <fullName evidence="1">Protein of uncharacterized function (DUF3396)</fullName>
    </submittedName>
</protein>
<evidence type="ECO:0000313" key="2">
    <source>
        <dbReference type="Proteomes" id="UP000076848"/>
    </source>
</evidence>
<sequence>MPDMLLYDESPLAVPAFRIIALLDGEIADEANRDALTQAYRLFEDAWGAAAYMASFHFLEHRGKIRKITPGLAADGRAFFEQSGTAYGEGLRRYGYALSEFEEPALPYFGVEQRSEMALFEIDLPAEHAHNVAFADTITDLLLGTRLICGVMGMGFFLPPYNSSLSFGMARELERYPAAIHISPSMVMDGVRREGSMHRWTPDEQPGIADIGWRTLIGWSFFSRLSSALAALEREPGVSTRCGEKAIAVTAGPEPVWGDASKHESLSAYRAVARHLAPIRFPRHCARCFMFGGNAAHDELLARRLDAYLGRFG</sequence>
<gene>
    <name evidence="1" type="ORF">SAMEA3906486_04958</name>
</gene>
<keyword evidence="2" id="KW-1185">Reference proteome</keyword>
<dbReference type="Proteomes" id="UP000076848">
    <property type="component" value="Unassembled WGS sequence"/>
</dbReference>
<dbReference type="RefSeq" id="WP_066133084.1">
    <property type="nucleotide sequence ID" value="NZ_FKIF01000009.1"/>
</dbReference>
<dbReference type="EMBL" id="FKIF01000009">
    <property type="protein sequence ID" value="SAI73972.1"/>
    <property type="molecule type" value="Genomic_DNA"/>
</dbReference>
<organism evidence="1 2">
    <name type="scientific">Bordetella ansorpii</name>
    <dbReference type="NCBI Taxonomy" id="288768"/>
    <lineage>
        <taxon>Bacteria</taxon>
        <taxon>Pseudomonadati</taxon>
        <taxon>Pseudomonadota</taxon>
        <taxon>Betaproteobacteria</taxon>
        <taxon>Burkholderiales</taxon>
        <taxon>Alcaligenaceae</taxon>
        <taxon>Bordetella</taxon>
    </lineage>
</organism>
<name>A0A157SU35_9BORD</name>